<dbReference type="EMBL" id="CP016908">
    <property type="protein sequence ID" value="APS00400.1"/>
    <property type="molecule type" value="Genomic_DNA"/>
</dbReference>
<keyword evidence="4" id="KW-1003">Cell membrane</keyword>
<feature type="transmembrane region" description="Helical" evidence="10">
    <location>
        <begin position="221"/>
        <end position="240"/>
    </location>
</feature>
<feature type="transmembrane region" description="Helical" evidence="10">
    <location>
        <begin position="430"/>
        <end position="450"/>
    </location>
</feature>
<keyword evidence="12" id="KW-1185">Reference proteome</keyword>
<evidence type="ECO:0000256" key="2">
    <source>
        <dbReference type="ARBA" id="ARBA00022448"/>
    </source>
</evidence>
<evidence type="ECO:0000256" key="3">
    <source>
        <dbReference type="ARBA" id="ARBA00022449"/>
    </source>
</evidence>
<feature type="transmembrane region" description="Helical" evidence="10">
    <location>
        <begin position="320"/>
        <end position="343"/>
    </location>
</feature>
<dbReference type="STRING" id="1882918.BCY86_06695"/>
<gene>
    <name evidence="11" type="ORF">BCY86_06695</name>
</gene>
<dbReference type="KEGG" id="pabo:BCY86_06695"/>
<dbReference type="AlphaFoldDB" id="A0A1L6MY07"/>
<feature type="transmembrane region" description="Helical" evidence="10">
    <location>
        <begin position="364"/>
        <end position="388"/>
    </location>
</feature>
<comment type="subcellular location">
    <subcellularLocation>
        <location evidence="1">Cell membrane</location>
        <topology evidence="1">Multi-pass membrane protein</topology>
    </subcellularLocation>
</comment>
<evidence type="ECO:0000256" key="4">
    <source>
        <dbReference type="ARBA" id="ARBA00022475"/>
    </source>
</evidence>
<dbReference type="InterPro" id="IPR048279">
    <property type="entry name" value="MdtK-like"/>
</dbReference>
<keyword evidence="7" id="KW-0406">Ion transport</keyword>
<feature type="transmembrane region" description="Helical" evidence="10">
    <location>
        <begin position="400"/>
        <end position="418"/>
    </location>
</feature>
<feature type="transmembrane region" description="Helical" evidence="10">
    <location>
        <begin position="189"/>
        <end position="209"/>
    </location>
</feature>
<dbReference type="PANTHER" id="PTHR43298:SF2">
    <property type="entry name" value="FMN_FAD EXPORTER YEEO-RELATED"/>
    <property type="match status" value="1"/>
</dbReference>
<evidence type="ECO:0000256" key="9">
    <source>
        <dbReference type="ARBA" id="ARBA00031636"/>
    </source>
</evidence>
<protein>
    <recommendedName>
        <fullName evidence="9">Multidrug-efflux transporter</fullName>
    </recommendedName>
</protein>
<feature type="transmembrane region" description="Helical" evidence="10">
    <location>
        <begin position="261"/>
        <end position="282"/>
    </location>
</feature>
<keyword evidence="5 10" id="KW-0812">Transmembrane</keyword>
<organism evidence="11 12">
    <name type="scientific">Pajaroellobacter abortibovis</name>
    <dbReference type="NCBI Taxonomy" id="1882918"/>
    <lineage>
        <taxon>Bacteria</taxon>
        <taxon>Pseudomonadati</taxon>
        <taxon>Myxococcota</taxon>
        <taxon>Polyangia</taxon>
        <taxon>Polyangiales</taxon>
        <taxon>Polyangiaceae</taxon>
    </lineage>
</organism>
<dbReference type="CDD" id="cd13133">
    <property type="entry name" value="MATE_like_7"/>
    <property type="match status" value="1"/>
</dbReference>
<feature type="transmembrane region" description="Helical" evidence="10">
    <location>
        <begin position="157"/>
        <end position="177"/>
    </location>
</feature>
<evidence type="ECO:0000313" key="11">
    <source>
        <dbReference type="EMBL" id="APS00400.1"/>
    </source>
</evidence>
<dbReference type="PIRSF" id="PIRSF006603">
    <property type="entry name" value="DinF"/>
    <property type="match status" value="1"/>
</dbReference>
<feature type="transmembrane region" description="Helical" evidence="10">
    <location>
        <begin position="456"/>
        <end position="478"/>
    </location>
</feature>
<feature type="transmembrane region" description="Helical" evidence="10">
    <location>
        <begin position="70"/>
        <end position="92"/>
    </location>
</feature>
<keyword evidence="6 10" id="KW-1133">Transmembrane helix</keyword>
<keyword evidence="8 10" id="KW-0472">Membrane</keyword>
<dbReference type="Pfam" id="PF01554">
    <property type="entry name" value="MatE"/>
    <property type="match status" value="2"/>
</dbReference>
<keyword evidence="2" id="KW-0813">Transport</keyword>
<dbReference type="InterPro" id="IPR050222">
    <property type="entry name" value="MATE_MdtK"/>
</dbReference>
<evidence type="ECO:0000256" key="7">
    <source>
        <dbReference type="ARBA" id="ARBA00023065"/>
    </source>
</evidence>
<evidence type="ECO:0000313" key="12">
    <source>
        <dbReference type="Proteomes" id="UP000185544"/>
    </source>
</evidence>
<dbReference type="GO" id="GO:0005886">
    <property type="term" value="C:plasma membrane"/>
    <property type="evidence" value="ECO:0007669"/>
    <property type="project" value="UniProtKB-SubCell"/>
</dbReference>
<dbReference type="InterPro" id="IPR002528">
    <property type="entry name" value="MATE_fam"/>
</dbReference>
<sequence length="490" mass="53158">MPSFSNLLRNLLNSISYSCPTGSVSESQRYRIILRLATPTVIAMLSQSIVNEIDVFFFSKLPCHESSNAQAALLPSLITFWLFGGSLSAITVGTQALTARRYAEGNWKKAGHILTNATFFCLFAGTLGSLLGILFVSDLLQMMIKVPEVWTIAVAYSRWRILGILSMLLTMAIKAFFDGIGRAHVHMIAAIVMNICNVLFCWMFVYGQWGAPRMGAPGAGLSAFLATWIGLFVMLFYTFSARKEFSLFHFHHIKRKTILELLRLSAPAAVATVALMGGFGLFSTVVGRLDHNQPTVSISIAEESTCGVKEAVNSAATTDIAAVLKLTLTACIAFGTATATLVSQSLGAKRPDEAKHYGWASVRLGLLLFGFIGVCEGILFTPSVVHFITQSEAVQKAAMLPMRLMGVMTPFIAVAMILSEALFGAGNTRFVALAQLTMVFGCLVPLSFLLGLHLQLGLLGVWLSAAIYSLIASITMAIKFRRGSWQHITL</sequence>
<dbReference type="PANTHER" id="PTHR43298">
    <property type="entry name" value="MULTIDRUG RESISTANCE PROTEIN NORM-RELATED"/>
    <property type="match status" value="1"/>
</dbReference>
<proteinExistence type="predicted"/>
<reference evidence="11 12" key="1">
    <citation type="submission" date="2016-08" db="EMBL/GenBank/DDBJ databases">
        <title>Identification and validation of antigenic proteins from Pajaroellobacter abortibovis using de-novo genome sequence assembly and reverse vaccinology.</title>
        <authorList>
            <person name="Welly B.T."/>
            <person name="Miller M.R."/>
            <person name="Stott J.L."/>
            <person name="Blanchard M.T."/>
            <person name="Islas-Trejo A.D."/>
            <person name="O'Rourke S.M."/>
            <person name="Young A.E."/>
            <person name="Medrano J.F."/>
            <person name="Van Eenennaam A.L."/>
        </authorList>
    </citation>
    <scope>NUCLEOTIDE SEQUENCE [LARGE SCALE GENOMIC DNA]</scope>
    <source>
        <strain evidence="11 12">BTF92-0548A/99-0131</strain>
    </source>
</reference>
<dbReference type="GO" id="GO:0015297">
    <property type="term" value="F:antiporter activity"/>
    <property type="evidence" value="ECO:0007669"/>
    <property type="project" value="UniProtKB-KW"/>
</dbReference>
<evidence type="ECO:0000256" key="1">
    <source>
        <dbReference type="ARBA" id="ARBA00004651"/>
    </source>
</evidence>
<feature type="transmembrane region" description="Helical" evidence="10">
    <location>
        <begin position="113"/>
        <end position="137"/>
    </location>
</feature>
<evidence type="ECO:0000256" key="10">
    <source>
        <dbReference type="SAM" id="Phobius"/>
    </source>
</evidence>
<keyword evidence="3" id="KW-0050">Antiport</keyword>
<evidence type="ECO:0000256" key="5">
    <source>
        <dbReference type="ARBA" id="ARBA00022692"/>
    </source>
</evidence>
<evidence type="ECO:0000256" key="6">
    <source>
        <dbReference type="ARBA" id="ARBA00022989"/>
    </source>
</evidence>
<evidence type="ECO:0000256" key="8">
    <source>
        <dbReference type="ARBA" id="ARBA00023136"/>
    </source>
</evidence>
<name>A0A1L6MY07_9BACT</name>
<feature type="transmembrane region" description="Helical" evidence="10">
    <location>
        <begin position="32"/>
        <end position="50"/>
    </location>
</feature>
<dbReference type="GO" id="GO:0042910">
    <property type="term" value="F:xenobiotic transmembrane transporter activity"/>
    <property type="evidence" value="ECO:0007669"/>
    <property type="project" value="InterPro"/>
</dbReference>
<dbReference type="GO" id="GO:0006811">
    <property type="term" value="P:monoatomic ion transport"/>
    <property type="evidence" value="ECO:0007669"/>
    <property type="project" value="UniProtKB-KW"/>
</dbReference>
<accession>A0A1L6MY07</accession>
<dbReference type="Proteomes" id="UP000185544">
    <property type="component" value="Chromosome"/>
</dbReference>